<evidence type="ECO:0000256" key="1">
    <source>
        <dbReference type="SAM" id="MobiDB-lite"/>
    </source>
</evidence>
<evidence type="ECO:0000313" key="2">
    <source>
        <dbReference type="EMBL" id="CAL1547596.1"/>
    </source>
</evidence>
<evidence type="ECO:0000313" key="3">
    <source>
        <dbReference type="Proteomes" id="UP001497497"/>
    </source>
</evidence>
<feature type="region of interest" description="Disordered" evidence="1">
    <location>
        <begin position="1"/>
        <end position="38"/>
    </location>
</feature>
<name>A0AAV2IN26_LYMST</name>
<reference evidence="2 3" key="1">
    <citation type="submission" date="2024-04" db="EMBL/GenBank/DDBJ databases">
        <authorList>
            <consortium name="Genoscope - CEA"/>
            <person name="William W."/>
        </authorList>
    </citation>
    <scope>NUCLEOTIDE SEQUENCE [LARGE SCALE GENOMIC DNA]</scope>
</reference>
<protein>
    <submittedName>
        <fullName evidence="2">Uncharacterized protein</fullName>
    </submittedName>
</protein>
<accession>A0AAV2IN26</accession>
<feature type="compositionally biased region" description="Basic and acidic residues" evidence="1">
    <location>
        <begin position="68"/>
        <end position="85"/>
    </location>
</feature>
<dbReference type="EMBL" id="CAXITT010001018">
    <property type="protein sequence ID" value="CAL1547596.1"/>
    <property type="molecule type" value="Genomic_DNA"/>
</dbReference>
<gene>
    <name evidence="2" type="ORF">GSLYS_00020913001</name>
</gene>
<comment type="caution">
    <text evidence="2">The sequence shown here is derived from an EMBL/GenBank/DDBJ whole genome shotgun (WGS) entry which is preliminary data.</text>
</comment>
<feature type="compositionally biased region" description="Pro residues" evidence="1">
    <location>
        <begin position="145"/>
        <end position="158"/>
    </location>
</feature>
<feature type="compositionally biased region" description="Pro residues" evidence="1">
    <location>
        <begin position="102"/>
        <end position="138"/>
    </location>
</feature>
<sequence>MGAEQDKHAQPGPPPNTDDCPTGGGGAIKDEQLGSRRKTIPLMNFNARRKWGAVGSTLAAASAFNKGNNRDKIMQNSLHDTHLPDNPHPPSLPLTPHHHHTPLPPHSPLPPHTPLPPHSPAPPHSPHPPHSPTQPASPHPTQSPSAPPPIPASQPPYPVLKSQMSEPSSPHYSAHPASGSNPSRTPSSRDELRASGVSGNCVGSVKRTLSLFDRQLSI</sequence>
<dbReference type="AlphaFoldDB" id="A0AAV2IN26"/>
<feature type="compositionally biased region" description="Low complexity" evidence="1">
    <location>
        <begin position="165"/>
        <end position="180"/>
    </location>
</feature>
<proteinExistence type="predicted"/>
<organism evidence="2 3">
    <name type="scientific">Lymnaea stagnalis</name>
    <name type="common">Great pond snail</name>
    <name type="synonym">Helix stagnalis</name>
    <dbReference type="NCBI Taxonomy" id="6523"/>
    <lineage>
        <taxon>Eukaryota</taxon>
        <taxon>Metazoa</taxon>
        <taxon>Spiralia</taxon>
        <taxon>Lophotrochozoa</taxon>
        <taxon>Mollusca</taxon>
        <taxon>Gastropoda</taxon>
        <taxon>Heterobranchia</taxon>
        <taxon>Euthyneura</taxon>
        <taxon>Panpulmonata</taxon>
        <taxon>Hygrophila</taxon>
        <taxon>Lymnaeoidea</taxon>
        <taxon>Lymnaeidae</taxon>
        <taxon>Lymnaea</taxon>
    </lineage>
</organism>
<dbReference type="Proteomes" id="UP001497497">
    <property type="component" value="Unassembled WGS sequence"/>
</dbReference>
<feature type="region of interest" description="Disordered" evidence="1">
    <location>
        <begin position="65"/>
        <end position="201"/>
    </location>
</feature>
<keyword evidence="3" id="KW-1185">Reference proteome</keyword>